<evidence type="ECO:0000256" key="3">
    <source>
        <dbReference type="ARBA" id="ARBA00022692"/>
    </source>
</evidence>
<gene>
    <name evidence="11" type="primary">FAM187A</name>
</gene>
<reference evidence="11" key="2">
    <citation type="submission" date="2025-08" db="UniProtKB">
        <authorList>
            <consortium name="Ensembl"/>
        </authorList>
    </citation>
    <scope>IDENTIFICATION</scope>
</reference>
<dbReference type="AlphaFoldDB" id="A0A8C9V844"/>
<evidence type="ECO:0000256" key="8">
    <source>
        <dbReference type="SAM" id="Phobius"/>
    </source>
</evidence>
<feature type="signal peptide" evidence="9">
    <location>
        <begin position="1"/>
        <end position="22"/>
    </location>
</feature>
<evidence type="ECO:0000256" key="1">
    <source>
        <dbReference type="ARBA" id="ARBA00004479"/>
    </source>
</evidence>
<dbReference type="PANTHER" id="PTHR32178:SF7">
    <property type="entry name" value="IG-LIKE V-TYPE DOMAIN-CONTAINING PROTEIN FAM187A"/>
    <property type="match status" value="1"/>
</dbReference>
<dbReference type="Gene3D" id="2.60.40.10">
    <property type="entry name" value="Immunoglobulins"/>
    <property type="match status" value="2"/>
</dbReference>
<reference evidence="11 12" key="1">
    <citation type="submission" date="2019-04" db="EMBL/GenBank/DDBJ databases">
        <authorList>
            <consortium name="Wellcome Sanger Institute Data Sharing"/>
        </authorList>
    </citation>
    <scope>NUCLEOTIDE SEQUENCE [LARGE SCALE GENOMIC DNA]</scope>
</reference>
<evidence type="ECO:0000256" key="6">
    <source>
        <dbReference type="ARBA" id="ARBA00023136"/>
    </source>
</evidence>
<dbReference type="InterPro" id="IPR013783">
    <property type="entry name" value="Ig-like_fold"/>
</dbReference>
<keyword evidence="7" id="KW-0325">Glycoprotein</keyword>
<dbReference type="InterPro" id="IPR036179">
    <property type="entry name" value="Ig-like_dom_sf"/>
</dbReference>
<dbReference type="InterPro" id="IPR013106">
    <property type="entry name" value="Ig_V-set"/>
</dbReference>
<dbReference type="SMART" id="SM00409">
    <property type="entry name" value="IG"/>
    <property type="match status" value="2"/>
</dbReference>
<reference evidence="11" key="3">
    <citation type="submission" date="2025-09" db="UniProtKB">
        <authorList>
            <consortium name="Ensembl"/>
        </authorList>
    </citation>
    <scope>IDENTIFICATION</scope>
</reference>
<comment type="subcellular location">
    <subcellularLocation>
        <location evidence="1">Membrane</location>
        <topology evidence="1">Single-pass type I membrane protein</topology>
    </subcellularLocation>
</comment>
<dbReference type="GeneTree" id="ENSGT00530000063991"/>
<dbReference type="PANTHER" id="PTHR32178">
    <property type="entry name" value="FAM187"/>
    <property type="match status" value="1"/>
</dbReference>
<evidence type="ECO:0000256" key="2">
    <source>
        <dbReference type="ARBA" id="ARBA00008727"/>
    </source>
</evidence>
<evidence type="ECO:0000256" key="9">
    <source>
        <dbReference type="SAM" id="SignalP"/>
    </source>
</evidence>
<organism evidence="11 12">
    <name type="scientific">Scleropages formosus</name>
    <name type="common">Asian bonytongue</name>
    <name type="synonym">Osteoglossum formosum</name>
    <dbReference type="NCBI Taxonomy" id="113540"/>
    <lineage>
        <taxon>Eukaryota</taxon>
        <taxon>Metazoa</taxon>
        <taxon>Chordata</taxon>
        <taxon>Craniata</taxon>
        <taxon>Vertebrata</taxon>
        <taxon>Euteleostomi</taxon>
        <taxon>Actinopterygii</taxon>
        <taxon>Neopterygii</taxon>
        <taxon>Teleostei</taxon>
        <taxon>Osteoglossocephala</taxon>
        <taxon>Osteoglossomorpha</taxon>
        <taxon>Osteoglossiformes</taxon>
        <taxon>Osteoglossidae</taxon>
        <taxon>Scleropages</taxon>
    </lineage>
</organism>
<feature type="domain" description="Ig-like" evidence="10">
    <location>
        <begin position="261"/>
        <end position="353"/>
    </location>
</feature>
<dbReference type="PROSITE" id="PS50835">
    <property type="entry name" value="IG_LIKE"/>
    <property type="match status" value="1"/>
</dbReference>
<dbReference type="SUPFAM" id="SSF48726">
    <property type="entry name" value="Immunoglobulin"/>
    <property type="match status" value="2"/>
</dbReference>
<dbReference type="Proteomes" id="UP000694397">
    <property type="component" value="Chromosome 8"/>
</dbReference>
<proteinExistence type="inferred from homology"/>
<dbReference type="InterPro" id="IPR003599">
    <property type="entry name" value="Ig_sub"/>
</dbReference>
<dbReference type="Pfam" id="PF07686">
    <property type="entry name" value="V-set"/>
    <property type="match status" value="1"/>
</dbReference>
<sequence>MKAAVQIFFLPLFFGIPAVLHSYEAFPGKEDYFASVACPAFLLFNNVAFLSDVTVVLSCLCKPVEAQSVVWYFQKELDFKNTRALSDFNGTSVVDTSRVRCSEGLESRFSIRLFSLHIYRAQEADSGYYICGSTSGQYFYAYYVDIQEPCFISFPQHSMALNCSPRQRGATETSAFYRVFTNYSEWTVCDRCGVPGEQMRTGLCYLSSPYLHVRYKSMSEGVNSCGSPAVPERFQLAVRERGAELEVRDCEIPCSAQPIPPQELSSVLVLLASGKKAGQVPVYYQNYPSGSHVILTCPGAKPEHAVAWDWGQVGLYRSRYMEGVDKSMRVYIDAGNHLHFDPVHLEDKGSYYCWLQGKVAAEIKLGVHLHLALRRRLFDLDSRYALRAIFIAYTVFTCVFLVILLAKFVWRFYRFHH</sequence>
<dbReference type="InterPro" id="IPR039311">
    <property type="entry name" value="FAM187A/B"/>
</dbReference>
<evidence type="ECO:0000313" key="12">
    <source>
        <dbReference type="Proteomes" id="UP000694397"/>
    </source>
</evidence>
<dbReference type="GO" id="GO:0016020">
    <property type="term" value="C:membrane"/>
    <property type="evidence" value="ECO:0007669"/>
    <property type="project" value="UniProtKB-SubCell"/>
</dbReference>
<feature type="chain" id="PRO_5034813287" evidence="9">
    <location>
        <begin position="23"/>
        <end position="417"/>
    </location>
</feature>
<evidence type="ECO:0000256" key="7">
    <source>
        <dbReference type="ARBA" id="ARBA00023180"/>
    </source>
</evidence>
<keyword evidence="4 9" id="KW-0732">Signal</keyword>
<dbReference type="OrthoDB" id="9899560at2759"/>
<comment type="similarity">
    <text evidence="2">Belongs to the FAM187 family.</text>
</comment>
<evidence type="ECO:0000259" key="10">
    <source>
        <dbReference type="PROSITE" id="PS50835"/>
    </source>
</evidence>
<name>A0A8C9V844_SCLFO</name>
<evidence type="ECO:0000256" key="4">
    <source>
        <dbReference type="ARBA" id="ARBA00022729"/>
    </source>
</evidence>
<dbReference type="InterPro" id="IPR007110">
    <property type="entry name" value="Ig-like_dom"/>
</dbReference>
<keyword evidence="6 8" id="KW-0472">Membrane</keyword>
<dbReference type="Ensembl" id="ENSSFOT00015031754.2">
    <property type="protein sequence ID" value="ENSSFOP00015031402.2"/>
    <property type="gene ID" value="ENSSFOG00015020122.2"/>
</dbReference>
<keyword evidence="3 8" id="KW-0812">Transmembrane</keyword>
<evidence type="ECO:0000256" key="5">
    <source>
        <dbReference type="ARBA" id="ARBA00022989"/>
    </source>
</evidence>
<keyword evidence="12" id="KW-1185">Reference proteome</keyword>
<evidence type="ECO:0000313" key="11">
    <source>
        <dbReference type="Ensembl" id="ENSSFOP00015031402.2"/>
    </source>
</evidence>
<accession>A0A8C9V844</accession>
<keyword evidence="5 8" id="KW-1133">Transmembrane helix</keyword>
<protein>
    <submittedName>
        <fullName evidence="11">Family with sequence similarity 187 member A</fullName>
    </submittedName>
</protein>
<feature type="transmembrane region" description="Helical" evidence="8">
    <location>
        <begin position="384"/>
        <end position="410"/>
    </location>
</feature>